<dbReference type="AlphaFoldDB" id="A0A2S3YUW0"/>
<dbReference type="InterPro" id="IPR002933">
    <property type="entry name" value="Peptidase_M20"/>
</dbReference>
<dbReference type="Pfam" id="PF01546">
    <property type="entry name" value="Peptidase_M20"/>
    <property type="match status" value="1"/>
</dbReference>
<reference evidence="4 5" key="1">
    <citation type="journal article" date="2014" name="Syst. Appl. Microbiol.">
        <title>Microsymbionts of Phaseolus vulgaris in acid and alkaline soils of Mexico.</title>
        <authorList>
            <person name="Verastegui-Valdes M.M."/>
            <person name="Zhang Y.J."/>
            <person name="Rivera-Orduna F.N."/>
            <person name="Cheng H.P."/>
            <person name="Sui X.H."/>
            <person name="Wang E.T."/>
        </authorList>
    </citation>
    <scope>NUCLEOTIDE SEQUENCE [LARGE SCALE GENOMIC DNA]</scope>
    <source>
        <strain evidence="4 5">FG01</strain>
    </source>
</reference>
<dbReference type="SUPFAM" id="SSF53187">
    <property type="entry name" value="Zn-dependent exopeptidases"/>
    <property type="match status" value="1"/>
</dbReference>
<dbReference type="GO" id="GO:0008777">
    <property type="term" value="F:acetylornithine deacetylase activity"/>
    <property type="evidence" value="ECO:0007669"/>
    <property type="project" value="TreeGrafter"/>
</dbReference>
<evidence type="ECO:0000256" key="3">
    <source>
        <dbReference type="ARBA" id="ARBA00023285"/>
    </source>
</evidence>
<sequence length="138" mass="14747">MDVVPAGEREWSSDPFVLRREGDKLYGRGTSDMKGFLACALAALPKLAGMNLQRPVDLAFSYDEEAGARGVPQLTGHEPLAAVSYGTEAGLYQQAGIDAIICGPGNIDRAHRPNEYIETGELAGCQKMVEDLGKHLAA</sequence>
<dbReference type="Proteomes" id="UP000237511">
    <property type="component" value="Unassembled WGS sequence"/>
</dbReference>
<evidence type="ECO:0000256" key="2">
    <source>
        <dbReference type="ARBA" id="ARBA00022833"/>
    </source>
</evidence>
<proteinExistence type="predicted"/>
<dbReference type="InterPro" id="IPR001261">
    <property type="entry name" value="ArgE/DapE_CS"/>
</dbReference>
<gene>
    <name evidence="4" type="ORF">ATY31_02925</name>
</gene>
<dbReference type="EMBL" id="LODU01000003">
    <property type="protein sequence ID" value="POH35429.1"/>
    <property type="molecule type" value="Genomic_DNA"/>
</dbReference>
<dbReference type="GO" id="GO:0006526">
    <property type="term" value="P:L-arginine biosynthetic process"/>
    <property type="evidence" value="ECO:0007669"/>
    <property type="project" value="TreeGrafter"/>
</dbReference>
<evidence type="ECO:0008006" key="6">
    <source>
        <dbReference type="Google" id="ProtNLM"/>
    </source>
</evidence>
<accession>A0A2S3YUW0</accession>
<dbReference type="PANTHER" id="PTHR43808">
    <property type="entry name" value="ACETYLORNITHINE DEACETYLASE"/>
    <property type="match status" value="1"/>
</dbReference>
<evidence type="ECO:0000313" key="4">
    <source>
        <dbReference type="EMBL" id="POH35429.1"/>
    </source>
</evidence>
<dbReference type="PROSITE" id="PS00759">
    <property type="entry name" value="ARGE_DAPE_CPG2_2"/>
    <property type="match status" value="1"/>
</dbReference>
<name>A0A2S3YUW0_9HYPH</name>
<keyword evidence="3" id="KW-0170">Cobalt</keyword>
<keyword evidence="2" id="KW-0862">Zinc</keyword>
<dbReference type="PANTHER" id="PTHR43808:SF31">
    <property type="entry name" value="N-ACETYL-L-CITRULLINE DEACETYLASE"/>
    <property type="match status" value="1"/>
</dbReference>
<organism evidence="4 5">
    <name type="scientific">Sinorhizobium americanum</name>
    <dbReference type="NCBI Taxonomy" id="194963"/>
    <lineage>
        <taxon>Bacteria</taxon>
        <taxon>Pseudomonadati</taxon>
        <taxon>Pseudomonadota</taxon>
        <taxon>Alphaproteobacteria</taxon>
        <taxon>Hyphomicrobiales</taxon>
        <taxon>Rhizobiaceae</taxon>
        <taxon>Sinorhizobium/Ensifer group</taxon>
        <taxon>Sinorhizobium</taxon>
    </lineage>
</organism>
<evidence type="ECO:0000313" key="5">
    <source>
        <dbReference type="Proteomes" id="UP000237511"/>
    </source>
</evidence>
<dbReference type="InterPro" id="IPR050072">
    <property type="entry name" value="Peptidase_M20A"/>
</dbReference>
<evidence type="ECO:0000256" key="1">
    <source>
        <dbReference type="ARBA" id="ARBA00022801"/>
    </source>
</evidence>
<protein>
    <recommendedName>
        <fullName evidence="6">Acetylornithine deacetylase</fullName>
    </recommendedName>
</protein>
<dbReference type="Gene3D" id="3.40.630.10">
    <property type="entry name" value="Zn peptidases"/>
    <property type="match status" value="1"/>
</dbReference>
<comment type="caution">
    <text evidence="4">The sequence shown here is derived from an EMBL/GenBank/DDBJ whole genome shotgun (WGS) entry which is preliminary data.</text>
</comment>
<keyword evidence="1" id="KW-0378">Hydrolase</keyword>